<dbReference type="NCBIfam" id="TIGR01789">
    <property type="entry name" value="lycopene_cycl"/>
    <property type="match status" value="1"/>
</dbReference>
<accession>A0A840YZT4</accession>
<dbReference type="EMBL" id="JACIJI010000003">
    <property type="protein sequence ID" value="MBB5719218.1"/>
    <property type="molecule type" value="Genomic_DNA"/>
</dbReference>
<dbReference type="RefSeq" id="WP_184003717.1">
    <property type="nucleotide sequence ID" value="NZ_BAABIF010000012.1"/>
</dbReference>
<dbReference type="AlphaFoldDB" id="A0A840YZT4"/>
<evidence type="ECO:0000313" key="3">
    <source>
        <dbReference type="Proteomes" id="UP000554342"/>
    </source>
</evidence>
<dbReference type="InterPro" id="IPR010108">
    <property type="entry name" value="Lycopene_cyclase_b/e"/>
</dbReference>
<name>A0A840YZT4_9SPHN</name>
<protein>
    <submittedName>
        <fullName evidence="2">Lycopene beta-cyclase</fullName>
        <ecNumber evidence="2">5.5.1.19</ecNumber>
    </submittedName>
</protein>
<sequence>MLASFSCDIAIVGGGLSGALIALALQKRRPDCEVRLIESGGHVGGNHVWSFFAGDVRDADRWLVAPLISHGWTRHSVRFPGHARTLDTAYYSIESERLDAVVRKELPKRALMLNSKVLGASARAVMLANGDRVEAKGVIDCRGAGELDLLECGWQKFVGHELILDEPHTLRNPVIMDATVEQIDGYRFVYCLPMAATRMFVEDTYYSDRRDLDIKALDARIETYAIAKGWQVARTGRSEAGALPVVMDGDFEEYWRSGGNRVAKAGMRAGLFHPLTGYSLPDAVRTAMLVLRQNDLSGHALHDALHGLARKSWRERGFYRMLTKMLFKAAEPEERYRILERFYRLDTGLIGRFYAGHLPLRDKARILIGKPPVPLGRAVAAIRGNAS</sequence>
<dbReference type="GO" id="GO:0045436">
    <property type="term" value="F:lycopene beta cyclase activity"/>
    <property type="evidence" value="ECO:0007669"/>
    <property type="project" value="InterPro"/>
</dbReference>
<comment type="caution">
    <text evidence="2">The sequence shown here is derived from an EMBL/GenBank/DDBJ whole genome shotgun (WGS) entry which is preliminary data.</text>
</comment>
<proteinExistence type="inferred from homology"/>
<keyword evidence="2" id="KW-0413">Isomerase</keyword>
<evidence type="ECO:0000256" key="1">
    <source>
        <dbReference type="ARBA" id="ARBA00006599"/>
    </source>
</evidence>
<dbReference type="Gene3D" id="3.50.50.60">
    <property type="entry name" value="FAD/NAD(P)-binding domain"/>
    <property type="match status" value="1"/>
</dbReference>
<dbReference type="Proteomes" id="UP000554342">
    <property type="component" value="Unassembled WGS sequence"/>
</dbReference>
<reference evidence="2 3" key="1">
    <citation type="submission" date="2020-08" db="EMBL/GenBank/DDBJ databases">
        <title>Genomic Encyclopedia of Type Strains, Phase IV (KMG-IV): sequencing the most valuable type-strain genomes for metagenomic binning, comparative biology and taxonomic classification.</title>
        <authorList>
            <person name="Goeker M."/>
        </authorList>
    </citation>
    <scope>NUCLEOTIDE SEQUENCE [LARGE SCALE GENOMIC DNA]</scope>
    <source>
        <strain evidence="2 3">DSM 27203</strain>
    </source>
</reference>
<dbReference type="SUPFAM" id="SSF51905">
    <property type="entry name" value="FAD/NAD(P)-binding domain"/>
    <property type="match status" value="1"/>
</dbReference>
<keyword evidence="3" id="KW-1185">Reference proteome</keyword>
<dbReference type="NCBIfam" id="TIGR01790">
    <property type="entry name" value="carotene-cycl"/>
    <property type="match status" value="1"/>
</dbReference>
<dbReference type="Pfam" id="PF05834">
    <property type="entry name" value="Lycopene_cycl"/>
    <property type="match status" value="1"/>
</dbReference>
<dbReference type="GO" id="GO:0016117">
    <property type="term" value="P:carotenoid biosynthetic process"/>
    <property type="evidence" value="ECO:0007669"/>
    <property type="project" value="InterPro"/>
</dbReference>
<organism evidence="2 3">
    <name type="scientific">Stakelama sediminis</name>
    <dbReference type="NCBI Taxonomy" id="463200"/>
    <lineage>
        <taxon>Bacteria</taxon>
        <taxon>Pseudomonadati</taxon>
        <taxon>Pseudomonadota</taxon>
        <taxon>Alphaproteobacteria</taxon>
        <taxon>Sphingomonadales</taxon>
        <taxon>Sphingomonadaceae</taxon>
        <taxon>Stakelama</taxon>
    </lineage>
</organism>
<dbReference type="InterPro" id="IPR036188">
    <property type="entry name" value="FAD/NAD-bd_sf"/>
</dbReference>
<comment type="similarity">
    <text evidence="1">Belongs to the lycopene cyclase family.</text>
</comment>
<dbReference type="EC" id="5.5.1.19" evidence="2"/>
<gene>
    <name evidence="2" type="ORF">FHR23_002156</name>
</gene>
<dbReference type="InterPro" id="IPR008461">
    <property type="entry name" value="CrtY"/>
</dbReference>
<evidence type="ECO:0000313" key="2">
    <source>
        <dbReference type="EMBL" id="MBB5719218.1"/>
    </source>
</evidence>
<dbReference type="GO" id="GO:0016705">
    <property type="term" value="F:oxidoreductase activity, acting on paired donors, with incorporation or reduction of molecular oxygen"/>
    <property type="evidence" value="ECO:0007669"/>
    <property type="project" value="InterPro"/>
</dbReference>